<feature type="domain" description="MYND-type" evidence="5">
    <location>
        <begin position="19"/>
        <end position="55"/>
    </location>
</feature>
<dbReference type="SUPFAM" id="SSF144232">
    <property type="entry name" value="HIT/MYND zinc finger-like"/>
    <property type="match status" value="1"/>
</dbReference>
<dbReference type="PROSITE" id="PS01360">
    <property type="entry name" value="ZF_MYND_1"/>
    <property type="match status" value="1"/>
</dbReference>
<keyword evidence="1" id="KW-0479">Metal-binding</keyword>
<accession>A0AAE1LIN2</accession>
<dbReference type="Gene3D" id="2.170.270.10">
    <property type="entry name" value="SET domain"/>
    <property type="match status" value="2"/>
</dbReference>
<evidence type="ECO:0000256" key="4">
    <source>
        <dbReference type="PROSITE-ProRule" id="PRU00134"/>
    </source>
</evidence>
<dbReference type="Pfam" id="PF01753">
    <property type="entry name" value="zf-MYND"/>
    <property type="match status" value="1"/>
</dbReference>
<name>A0AAE1LIN2_9NEOP</name>
<dbReference type="Gene3D" id="1.25.40.10">
    <property type="entry name" value="Tetratricopeptide repeat domain"/>
    <property type="match status" value="1"/>
</dbReference>
<dbReference type="PANTHER" id="PTHR46455:SF5">
    <property type="entry name" value="SET AND MYND DOMAIN CONTAINING, ARTHROPOD-SPECIFIC, MEMBER 4, ISOFORM A"/>
    <property type="match status" value="1"/>
</dbReference>
<dbReference type="PROSITE" id="PS50865">
    <property type="entry name" value="ZF_MYND_2"/>
    <property type="match status" value="1"/>
</dbReference>
<dbReference type="Gene3D" id="6.10.140.2220">
    <property type="match status" value="2"/>
</dbReference>
<dbReference type="GO" id="GO:0008270">
    <property type="term" value="F:zinc ion binding"/>
    <property type="evidence" value="ECO:0007669"/>
    <property type="project" value="UniProtKB-KW"/>
</dbReference>
<evidence type="ECO:0000256" key="1">
    <source>
        <dbReference type="ARBA" id="ARBA00022723"/>
    </source>
</evidence>
<keyword evidence="3" id="KW-0862">Zinc</keyword>
<proteinExistence type="predicted"/>
<dbReference type="Proteomes" id="UP001219518">
    <property type="component" value="Unassembled WGS sequence"/>
</dbReference>
<dbReference type="PANTHER" id="PTHR46455">
    <property type="entry name" value="SET AND MYND DOMAIN CONTAINING, ARTHROPOD-SPECIFIC, MEMBER 4, ISOFORM A"/>
    <property type="match status" value="1"/>
</dbReference>
<gene>
    <name evidence="6" type="ORF">KUF71_008574</name>
</gene>
<dbReference type="InterPro" id="IPR046341">
    <property type="entry name" value="SET_dom_sf"/>
</dbReference>
<dbReference type="InterPro" id="IPR002893">
    <property type="entry name" value="Znf_MYND"/>
</dbReference>
<evidence type="ECO:0000313" key="7">
    <source>
        <dbReference type="Proteomes" id="UP001219518"/>
    </source>
</evidence>
<evidence type="ECO:0000313" key="6">
    <source>
        <dbReference type="EMBL" id="KAK3919447.1"/>
    </source>
</evidence>
<protein>
    <submittedName>
        <fullName evidence="6">SET domain-containing protein SmydA-8, isoform B</fullName>
    </submittedName>
</protein>
<comment type="caution">
    <text evidence="6">The sequence shown here is derived from an EMBL/GenBank/DDBJ whole genome shotgun (WGS) entry which is preliminary data.</text>
</comment>
<keyword evidence="2 4" id="KW-0863">Zinc-finger</keyword>
<dbReference type="AlphaFoldDB" id="A0AAE1LIN2"/>
<dbReference type="Gene3D" id="1.10.220.160">
    <property type="match status" value="1"/>
</dbReference>
<dbReference type="EMBL" id="JAHWGI010000979">
    <property type="protein sequence ID" value="KAK3919447.1"/>
    <property type="molecule type" value="Genomic_DNA"/>
</dbReference>
<dbReference type="SUPFAM" id="SSF82199">
    <property type="entry name" value="SET domain"/>
    <property type="match status" value="1"/>
</dbReference>
<evidence type="ECO:0000259" key="5">
    <source>
        <dbReference type="PROSITE" id="PS50865"/>
    </source>
</evidence>
<evidence type="ECO:0000256" key="3">
    <source>
        <dbReference type="ARBA" id="ARBA00022833"/>
    </source>
</evidence>
<sequence length="596" mass="68167">MDPSDSNGGDQALKLLKLCAYCKKKSSLFCARCGVVYYCSKEHQTSDWKTHQKKCTTKLYKIFQGAPNKPYVLVASSGIPANTKISQSQAIAVGPSGGEPVCLGCLRPLIYDVLSFTCTDCGWPVCGEDCQKTEMHQLECKAFQSVGFQFNSGHSSLFSFSLFYFAEAILKIKTSSSDELRTVDWRAIFPTKPGPWILILRILLSGKAKEFLKYYHIGESEASFRYLMKITPLATYGVHFIREELKLKQFKPEDIVRIFCLYIESSIHMTLLKDHYPILEPRQAAAVQASDLIYVQHSCQPNLEFRYSVENPVQIMSFSCKNIQSGEKLSVYKGMSILCVTSTYSRQHVHQLQQLRGPCDCQRCSDATELGLYMSSLRCKKCEDMMVPISTANILVTDWTCKACKLILKSSEYKEKIMMLQKELQSFASRSPKDTLTDLENFIRTHSERGGVLHKTHELIIQAKRLYCWLAYQFSVETGAAFKFDSGVLNLLKKYVNDYVTFHSSFNTKFVAETILLKVVHLKNTIYKLNNREITKDHAQQFLVDNFRYYHLCAVQKVFPDICNHCSKHSMRLFFEFLGLFKRLTTDLLLALRLLC</sequence>
<keyword evidence="7" id="KW-1185">Reference proteome</keyword>
<organism evidence="6 7">
    <name type="scientific">Frankliniella fusca</name>
    <dbReference type="NCBI Taxonomy" id="407009"/>
    <lineage>
        <taxon>Eukaryota</taxon>
        <taxon>Metazoa</taxon>
        <taxon>Ecdysozoa</taxon>
        <taxon>Arthropoda</taxon>
        <taxon>Hexapoda</taxon>
        <taxon>Insecta</taxon>
        <taxon>Pterygota</taxon>
        <taxon>Neoptera</taxon>
        <taxon>Paraneoptera</taxon>
        <taxon>Thysanoptera</taxon>
        <taxon>Terebrantia</taxon>
        <taxon>Thripoidea</taxon>
        <taxon>Thripidae</taxon>
        <taxon>Frankliniella</taxon>
    </lineage>
</organism>
<reference evidence="6" key="2">
    <citation type="journal article" date="2023" name="BMC Genomics">
        <title>Pest status, molecular evolution, and epigenetic factors derived from the genome assembly of Frankliniella fusca, a thysanopteran phytovirus vector.</title>
        <authorList>
            <person name="Catto M.A."/>
            <person name="Labadie P.E."/>
            <person name="Jacobson A.L."/>
            <person name="Kennedy G.G."/>
            <person name="Srinivasan R."/>
            <person name="Hunt B.G."/>
        </authorList>
    </citation>
    <scope>NUCLEOTIDE SEQUENCE</scope>
    <source>
        <strain evidence="6">PL_HMW_Pooled</strain>
    </source>
</reference>
<evidence type="ECO:0000256" key="2">
    <source>
        <dbReference type="ARBA" id="ARBA00022771"/>
    </source>
</evidence>
<dbReference type="InterPro" id="IPR053010">
    <property type="entry name" value="SET_SmydA-8"/>
</dbReference>
<dbReference type="InterPro" id="IPR011990">
    <property type="entry name" value="TPR-like_helical_dom_sf"/>
</dbReference>
<reference evidence="6" key="1">
    <citation type="submission" date="2021-07" db="EMBL/GenBank/DDBJ databases">
        <authorList>
            <person name="Catto M.A."/>
            <person name="Jacobson A."/>
            <person name="Kennedy G."/>
            <person name="Labadie P."/>
            <person name="Hunt B.G."/>
            <person name="Srinivasan R."/>
        </authorList>
    </citation>
    <scope>NUCLEOTIDE SEQUENCE</scope>
    <source>
        <strain evidence="6">PL_HMW_Pooled</strain>
        <tissue evidence="6">Head</tissue>
    </source>
</reference>